<dbReference type="Pfam" id="PF02875">
    <property type="entry name" value="Mur_ligase_C"/>
    <property type="match status" value="1"/>
</dbReference>
<dbReference type="PIRSF" id="PIRSF001563">
    <property type="entry name" value="Folylpolyglu_synth"/>
    <property type="match status" value="1"/>
</dbReference>
<accession>A0A2T5K2W7</accession>
<dbReference type="OrthoDB" id="9809356at2"/>
<dbReference type="GO" id="GO:0046656">
    <property type="term" value="P:folic acid biosynthetic process"/>
    <property type="evidence" value="ECO:0007669"/>
    <property type="project" value="UniProtKB-KW"/>
</dbReference>
<evidence type="ECO:0000256" key="14">
    <source>
        <dbReference type="ARBA" id="ARBA00022909"/>
    </source>
</evidence>
<dbReference type="InterPro" id="IPR036565">
    <property type="entry name" value="Mur-like_cat_sf"/>
</dbReference>
<proteinExistence type="inferred from homology"/>
<dbReference type="GO" id="GO:0005524">
    <property type="term" value="F:ATP binding"/>
    <property type="evidence" value="ECO:0007669"/>
    <property type="project" value="UniProtKB-KW"/>
</dbReference>
<keyword evidence="14" id="KW-0289">Folate biosynthesis</keyword>
<comment type="function">
    <text evidence="2">Functions in two distinct reactions of the de novo folate biosynthetic pathway. Catalyzes the addition of a glutamate residue to dihydropteroate (7,8-dihydropteroate or H2Pte) to form dihydrofolate (7,8-dihydrofolate monoglutamate or H2Pte-Glu). Also catalyzes successive additions of L-glutamate to tetrahydrofolate or 10-formyltetrahydrofolate or 5,10-methylenetetrahydrofolate, leading to folylpolyglutamate derivatives.</text>
</comment>
<evidence type="ECO:0000256" key="20">
    <source>
        <dbReference type="ARBA" id="ARBA00049035"/>
    </source>
</evidence>
<dbReference type="FunFam" id="3.40.1190.10:FF:000011">
    <property type="entry name" value="Folylpolyglutamate synthase/dihydrofolate synthase"/>
    <property type="match status" value="1"/>
</dbReference>
<feature type="domain" description="Mur ligase central" evidence="24">
    <location>
        <begin position="48"/>
        <end position="264"/>
    </location>
</feature>
<dbReference type="EMBL" id="QAOT01000012">
    <property type="protein sequence ID" value="PTR16783.1"/>
    <property type="molecule type" value="Genomic_DNA"/>
</dbReference>
<organism evidence="25 26">
    <name type="scientific">Cereibacter azotoformans</name>
    <dbReference type="NCBI Taxonomy" id="43057"/>
    <lineage>
        <taxon>Bacteria</taxon>
        <taxon>Pseudomonadati</taxon>
        <taxon>Pseudomonadota</taxon>
        <taxon>Alphaproteobacteria</taxon>
        <taxon>Rhodobacterales</taxon>
        <taxon>Paracoccaceae</taxon>
        <taxon>Cereibacter</taxon>
    </lineage>
</organism>
<evidence type="ECO:0000256" key="17">
    <source>
        <dbReference type="ARBA" id="ARBA00032510"/>
    </source>
</evidence>
<comment type="catalytic activity">
    <reaction evidence="21">
        <text>7,8-dihydropteroate + L-glutamate + ATP = 7,8-dihydrofolate + ADP + phosphate + H(+)</text>
        <dbReference type="Rhea" id="RHEA:23584"/>
        <dbReference type="ChEBI" id="CHEBI:15378"/>
        <dbReference type="ChEBI" id="CHEBI:17839"/>
        <dbReference type="ChEBI" id="CHEBI:29985"/>
        <dbReference type="ChEBI" id="CHEBI:30616"/>
        <dbReference type="ChEBI" id="CHEBI:43474"/>
        <dbReference type="ChEBI" id="CHEBI:57451"/>
        <dbReference type="ChEBI" id="CHEBI:456216"/>
        <dbReference type="EC" id="6.3.2.12"/>
    </reaction>
</comment>
<gene>
    <name evidence="25" type="ORF">C8J28_11281</name>
</gene>
<dbReference type="PROSITE" id="PS01012">
    <property type="entry name" value="FOLYLPOLYGLU_SYNT_2"/>
    <property type="match status" value="1"/>
</dbReference>
<evidence type="ECO:0000256" key="7">
    <source>
        <dbReference type="ARBA" id="ARBA00013025"/>
    </source>
</evidence>
<evidence type="ECO:0000256" key="13">
    <source>
        <dbReference type="ARBA" id="ARBA00022842"/>
    </source>
</evidence>
<comment type="caution">
    <text evidence="25">The sequence shown here is derived from an EMBL/GenBank/DDBJ whole genome shotgun (WGS) entry which is preliminary data.</text>
</comment>
<comment type="catalytic activity">
    <reaction evidence="19">
        <text>10-formyltetrahydrofolyl-(gamma-L-Glu)(n) + L-glutamate + ATP = 10-formyltetrahydrofolyl-(gamma-L-Glu)(n+1) + ADP + phosphate + H(+)</text>
        <dbReference type="Rhea" id="RHEA:51904"/>
        <dbReference type="Rhea" id="RHEA-COMP:13088"/>
        <dbReference type="Rhea" id="RHEA-COMP:14300"/>
        <dbReference type="ChEBI" id="CHEBI:15378"/>
        <dbReference type="ChEBI" id="CHEBI:29985"/>
        <dbReference type="ChEBI" id="CHEBI:30616"/>
        <dbReference type="ChEBI" id="CHEBI:43474"/>
        <dbReference type="ChEBI" id="CHEBI:134413"/>
        <dbReference type="ChEBI" id="CHEBI:456216"/>
        <dbReference type="EC" id="6.3.2.17"/>
    </reaction>
</comment>
<evidence type="ECO:0000256" key="9">
    <source>
        <dbReference type="ARBA" id="ARBA00022598"/>
    </source>
</evidence>
<evidence type="ECO:0000256" key="10">
    <source>
        <dbReference type="ARBA" id="ARBA00022723"/>
    </source>
</evidence>
<evidence type="ECO:0000256" key="19">
    <source>
        <dbReference type="ARBA" id="ARBA00047808"/>
    </source>
</evidence>
<dbReference type="EC" id="6.3.2.17" evidence="7"/>
<keyword evidence="26" id="KW-1185">Reference proteome</keyword>
<dbReference type="PANTHER" id="PTHR11136">
    <property type="entry name" value="FOLYLPOLYGLUTAMATE SYNTHASE-RELATED"/>
    <property type="match status" value="1"/>
</dbReference>
<dbReference type="InterPro" id="IPR036615">
    <property type="entry name" value="Mur_ligase_C_dom_sf"/>
</dbReference>
<evidence type="ECO:0000256" key="15">
    <source>
        <dbReference type="ARBA" id="ARBA00030048"/>
    </source>
</evidence>
<dbReference type="InterPro" id="IPR004101">
    <property type="entry name" value="Mur_ligase_C"/>
</dbReference>
<dbReference type="AlphaFoldDB" id="A0A2T5K2W7"/>
<evidence type="ECO:0000256" key="16">
    <source>
        <dbReference type="ARBA" id="ARBA00030592"/>
    </source>
</evidence>
<keyword evidence="11 22" id="KW-0547">Nucleotide-binding</keyword>
<dbReference type="GO" id="GO:0008841">
    <property type="term" value="F:dihydrofolate synthase activity"/>
    <property type="evidence" value="ECO:0007669"/>
    <property type="project" value="UniProtKB-EC"/>
</dbReference>
<dbReference type="InterPro" id="IPR013221">
    <property type="entry name" value="Mur_ligase_cen"/>
</dbReference>
<comment type="cofactor">
    <cofactor evidence="1">
        <name>Mg(2+)</name>
        <dbReference type="ChEBI" id="CHEBI:18420"/>
    </cofactor>
</comment>
<evidence type="ECO:0000256" key="12">
    <source>
        <dbReference type="ARBA" id="ARBA00022840"/>
    </source>
</evidence>
<dbReference type="InterPro" id="IPR001645">
    <property type="entry name" value="Folylpolyglutamate_synth"/>
</dbReference>
<dbReference type="GO" id="GO:0046872">
    <property type="term" value="F:metal ion binding"/>
    <property type="evidence" value="ECO:0007669"/>
    <property type="project" value="UniProtKB-KW"/>
</dbReference>
<evidence type="ECO:0000256" key="1">
    <source>
        <dbReference type="ARBA" id="ARBA00001946"/>
    </source>
</evidence>
<dbReference type="Pfam" id="PF08245">
    <property type="entry name" value="Mur_ligase_M"/>
    <property type="match status" value="1"/>
</dbReference>
<dbReference type="UniPathway" id="UPA00077">
    <property type="reaction ID" value="UER00157"/>
</dbReference>
<comment type="pathway">
    <text evidence="4">Cofactor biosynthesis; tetrahydrofolylpolyglutamate biosynthesis.</text>
</comment>
<dbReference type="SUPFAM" id="SSF53244">
    <property type="entry name" value="MurD-like peptide ligases, peptide-binding domain"/>
    <property type="match status" value="1"/>
</dbReference>
<keyword evidence="13" id="KW-0460">Magnesium</keyword>
<dbReference type="NCBIfam" id="TIGR01499">
    <property type="entry name" value="folC"/>
    <property type="match status" value="1"/>
</dbReference>
<keyword evidence="9 22" id="KW-0436">Ligase</keyword>
<keyword evidence="10" id="KW-0479">Metal-binding</keyword>
<dbReference type="RefSeq" id="WP_108221332.1">
    <property type="nucleotide sequence ID" value="NZ_CP090021.1"/>
</dbReference>
<comment type="pathway">
    <text evidence="3">Cofactor biosynthesis; tetrahydrofolate biosynthesis; 7,8-dihydrofolate from 2-amino-4-hydroxy-6-hydroxymethyl-7,8-dihydropteridine diphosphate and 4-aminobenzoate: step 2/2.</text>
</comment>
<evidence type="ECO:0000256" key="5">
    <source>
        <dbReference type="ARBA" id="ARBA00008276"/>
    </source>
</evidence>
<evidence type="ECO:0000256" key="18">
    <source>
        <dbReference type="ARBA" id="ARBA00047493"/>
    </source>
</evidence>
<dbReference type="Gene3D" id="3.40.1190.10">
    <property type="entry name" value="Mur-like, catalytic domain"/>
    <property type="match status" value="1"/>
</dbReference>
<evidence type="ECO:0000256" key="11">
    <source>
        <dbReference type="ARBA" id="ARBA00022741"/>
    </source>
</evidence>
<dbReference type="GO" id="GO:0046654">
    <property type="term" value="P:tetrahydrofolate biosynthetic process"/>
    <property type="evidence" value="ECO:0007669"/>
    <property type="project" value="UniProtKB-UniPathway"/>
</dbReference>
<feature type="domain" description="Mur ligase C-terminal" evidence="23">
    <location>
        <begin position="301"/>
        <end position="412"/>
    </location>
</feature>
<evidence type="ECO:0000256" key="21">
    <source>
        <dbReference type="ARBA" id="ARBA00049161"/>
    </source>
</evidence>
<evidence type="ECO:0000256" key="2">
    <source>
        <dbReference type="ARBA" id="ARBA00002714"/>
    </source>
</evidence>
<comment type="catalytic activity">
    <reaction evidence="18">
        <text>(6S)-5,6,7,8-tetrahydrofolyl-(gamma-L-Glu)(n) + L-glutamate + ATP = (6S)-5,6,7,8-tetrahydrofolyl-(gamma-L-Glu)(n+1) + ADP + phosphate + H(+)</text>
        <dbReference type="Rhea" id="RHEA:10580"/>
        <dbReference type="Rhea" id="RHEA-COMP:14738"/>
        <dbReference type="Rhea" id="RHEA-COMP:14740"/>
        <dbReference type="ChEBI" id="CHEBI:15378"/>
        <dbReference type="ChEBI" id="CHEBI:29985"/>
        <dbReference type="ChEBI" id="CHEBI:30616"/>
        <dbReference type="ChEBI" id="CHEBI:43474"/>
        <dbReference type="ChEBI" id="CHEBI:141005"/>
        <dbReference type="ChEBI" id="CHEBI:456216"/>
        <dbReference type="EC" id="6.3.2.17"/>
    </reaction>
</comment>
<evidence type="ECO:0000313" key="26">
    <source>
        <dbReference type="Proteomes" id="UP000244060"/>
    </source>
</evidence>
<dbReference type="Gene3D" id="3.90.190.20">
    <property type="entry name" value="Mur ligase, C-terminal domain"/>
    <property type="match status" value="1"/>
</dbReference>
<dbReference type="PANTHER" id="PTHR11136:SF0">
    <property type="entry name" value="DIHYDROFOLATE SYNTHETASE-RELATED"/>
    <property type="match status" value="1"/>
</dbReference>
<evidence type="ECO:0000256" key="22">
    <source>
        <dbReference type="PIRNR" id="PIRNR001563"/>
    </source>
</evidence>
<evidence type="ECO:0000256" key="4">
    <source>
        <dbReference type="ARBA" id="ARBA00005150"/>
    </source>
</evidence>
<name>A0A2T5K2W7_9RHOB</name>
<comment type="similarity">
    <text evidence="5 22">Belongs to the folylpolyglutamate synthase family.</text>
</comment>
<evidence type="ECO:0000256" key="3">
    <source>
        <dbReference type="ARBA" id="ARBA00004799"/>
    </source>
</evidence>
<evidence type="ECO:0000256" key="6">
    <source>
        <dbReference type="ARBA" id="ARBA00013023"/>
    </source>
</evidence>
<evidence type="ECO:0000259" key="24">
    <source>
        <dbReference type="Pfam" id="PF08245"/>
    </source>
</evidence>
<sequence length="424" mass="45090">MSLPASDIILDRMMSLHPKVIDLTLDRVHRLLAGLGHPERSLPPVIHIAGTNGKGSTQAMIRAGLEAQGLRVHAYTSPHLARFHERIRLAGELISEPALAALLDECLEANGPDPITFFEITTCAAFLAFARTPADCTLLEVGLGGRLDATNVVDEPRLTIITPVSIDHQQFLGETLPEIAGEKAGILKRRIPCVVGPQEAAALEVIEARAARLGVPLLAHGQQWQVWEERGRMIFQDESGLLDLPLPNLPGPHQIQNAGAALMALRHLGAPEPACEAAVTRADWPARMQRLRRGPLPESAPGIELWLDGGHNPAGGEAVAATLARMPPRTTHLICGMLNTKDVAGYMRPLASHAARLHAVDIPGEKNTLPADETRAAAEAIGLAASTAPSVADALAGIARQDPAARVLICGSLYLAGTILRENG</sequence>
<evidence type="ECO:0000259" key="23">
    <source>
        <dbReference type="Pfam" id="PF02875"/>
    </source>
</evidence>
<dbReference type="EC" id="6.3.2.12" evidence="6"/>
<evidence type="ECO:0000313" key="25">
    <source>
        <dbReference type="EMBL" id="PTR16783.1"/>
    </source>
</evidence>
<dbReference type="SUPFAM" id="SSF53623">
    <property type="entry name" value="MurD-like peptide ligases, catalytic domain"/>
    <property type="match status" value="1"/>
</dbReference>
<protein>
    <recommendedName>
        <fullName evidence="8">Dihydrofolate synthase/folylpolyglutamate synthase</fullName>
        <ecNumber evidence="6">6.3.2.12</ecNumber>
        <ecNumber evidence="7">6.3.2.17</ecNumber>
    </recommendedName>
    <alternativeName>
        <fullName evidence="17">Folylpoly-gamma-glutamate synthetase-dihydrofolate synthetase</fullName>
    </alternativeName>
    <alternativeName>
        <fullName evidence="15">Folylpolyglutamate synthetase</fullName>
    </alternativeName>
    <alternativeName>
        <fullName evidence="16">Tetrahydrofolylpolyglutamate synthase</fullName>
    </alternativeName>
</protein>
<reference evidence="25 26" key="1">
    <citation type="submission" date="2018-04" db="EMBL/GenBank/DDBJ databases">
        <title>Genomic Encyclopedia of Type Strains, Phase III (KMG-III): the genomes of soil and plant-associated and newly described type strains.</title>
        <authorList>
            <person name="Whitman W."/>
        </authorList>
    </citation>
    <scope>NUCLEOTIDE SEQUENCE [LARGE SCALE GENOMIC DNA]</scope>
    <source>
        <strain evidence="25 26">KA25</strain>
    </source>
</reference>
<comment type="catalytic activity">
    <reaction evidence="20">
        <text>(6R)-5,10-methylenetetrahydrofolyl-(gamma-L-Glu)(n) + L-glutamate + ATP = (6R)-5,10-methylenetetrahydrofolyl-(gamma-L-Glu)(n+1) + ADP + phosphate + H(+)</text>
        <dbReference type="Rhea" id="RHEA:51912"/>
        <dbReference type="Rhea" id="RHEA-COMP:13257"/>
        <dbReference type="Rhea" id="RHEA-COMP:13258"/>
        <dbReference type="ChEBI" id="CHEBI:15378"/>
        <dbReference type="ChEBI" id="CHEBI:29985"/>
        <dbReference type="ChEBI" id="CHEBI:30616"/>
        <dbReference type="ChEBI" id="CHEBI:43474"/>
        <dbReference type="ChEBI" id="CHEBI:136572"/>
        <dbReference type="ChEBI" id="CHEBI:456216"/>
        <dbReference type="EC" id="6.3.2.17"/>
    </reaction>
</comment>
<dbReference type="Proteomes" id="UP000244060">
    <property type="component" value="Unassembled WGS sequence"/>
</dbReference>
<dbReference type="GO" id="GO:0004326">
    <property type="term" value="F:tetrahydrofolylpolyglutamate synthase activity"/>
    <property type="evidence" value="ECO:0007669"/>
    <property type="project" value="UniProtKB-EC"/>
</dbReference>
<dbReference type="GO" id="GO:0005737">
    <property type="term" value="C:cytoplasm"/>
    <property type="evidence" value="ECO:0007669"/>
    <property type="project" value="TreeGrafter"/>
</dbReference>
<dbReference type="InterPro" id="IPR018109">
    <property type="entry name" value="Folylpolyglutamate_synth_CS"/>
</dbReference>
<evidence type="ECO:0000256" key="8">
    <source>
        <dbReference type="ARBA" id="ARBA00019357"/>
    </source>
</evidence>
<keyword evidence="12 22" id="KW-0067">ATP-binding</keyword>